<evidence type="ECO:0000259" key="7">
    <source>
        <dbReference type="PROSITE" id="PS00623"/>
    </source>
</evidence>
<evidence type="ECO:0000256" key="3">
    <source>
        <dbReference type="ARBA" id="ARBA00022630"/>
    </source>
</evidence>
<dbReference type="Gene3D" id="3.50.50.60">
    <property type="entry name" value="FAD/NAD(P)-binding domain"/>
    <property type="match status" value="1"/>
</dbReference>
<name>A0A0M3T1N9_9GAMM</name>
<dbReference type="SUPFAM" id="SSF51905">
    <property type="entry name" value="FAD/NAD(P)-binding domain"/>
    <property type="match status" value="1"/>
</dbReference>
<dbReference type="InterPro" id="IPR007867">
    <property type="entry name" value="GMC_OxRtase_C"/>
</dbReference>
<dbReference type="Gene3D" id="3.30.560.10">
    <property type="entry name" value="Glucose Oxidase, domain 3"/>
    <property type="match status" value="1"/>
</dbReference>
<evidence type="ECO:0000256" key="2">
    <source>
        <dbReference type="ARBA" id="ARBA00010790"/>
    </source>
</evidence>
<dbReference type="OrthoDB" id="9785276at2"/>
<dbReference type="Pfam" id="PF00732">
    <property type="entry name" value="GMC_oxred_N"/>
    <property type="match status" value="1"/>
</dbReference>
<keyword evidence="10" id="KW-1185">Reference proteome</keyword>
<dbReference type="PROSITE" id="PS51257">
    <property type="entry name" value="PROKAR_LIPOPROTEIN"/>
    <property type="match status" value="1"/>
</dbReference>
<evidence type="ECO:0000313" key="9">
    <source>
        <dbReference type="EMBL" id="ALE01315.1"/>
    </source>
</evidence>
<dbReference type="PANTHER" id="PTHR11552:SF147">
    <property type="entry name" value="CHOLINE DEHYDROGENASE, MITOCHONDRIAL"/>
    <property type="match status" value="1"/>
</dbReference>
<dbReference type="PANTHER" id="PTHR11552">
    <property type="entry name" value="GLUCOSE-METHANOL-CHOLINE GMC OXIDOREDUCTASE"/>
    <property type="match status" value="1"/>
</dbReference>
<feature type="binding site" evidence="5">
    <location>
        <position position="84"/>
    </location>
    <ligand>
        <name>FAD</name>
        <dbReference type="ChEBI" id="CHEBI:57692"/>
    </ligand>
</feature>
<comment type="similarity">
    <text evidence="2 6">Belongs to the GMC oxidoreductase family.</text>
</comment>
<dbReference type="PROSITE" id="PS00623">
    <property type="entry name" value="GMC_OXRED_1"/>
    <property type="match status" value="1"/>
</dbReference>
<evidence type="ECO:0000259" key="8">
    <source>
        <dbReference type="PROSITE" id="PS00624"/>
    </source>
</evidence>
<dbReference type="SUPFAM" id="SSF54373">
    <property type="entry name" value="FAD-linked reductases, C-terminal domain"/>
    <property type="match status" value="1"/>
</dbReference>
<dbReference type="PATRIC" id="fig|1125411.7.peg.208"/>
<dbReference type="STRING" id="1125411.W908_01055"/>
<keyword evidence="3 6" id="KW-0285">Flavoprotein</keyword>
<accession>A0A0M3T1N9</accession>
<evidence type="ECO:0000256" key="1">
    <source>
        <dbReference type="ARBA" id="ARBA00001974"/>
    </source>
</evidence>
<evidence type="ECO:0000256" key="6">
    <source>
        <dbReference type="RuleBase" id="RU003968"/>
    </source>
</evidence>
<dbReference type="Pfam" id="PF05199">
    <property type="entry name" value="GMC_oxred_C"/>
    <property type="match status" value="1"/>
</dbReference>
<dbReference type="EMBL" id="CP006911">
    <property type="protein sequence ID" value="ALE01315.1"/>
    <property type="molecule type" value="Genomic_DNA"/>
</dbReference>
<evidence type="ECO:0000313" key="10">
    <source>
        <dbReference type="Proteomes" id="UP000068905"/>
    </source>
</evidence>
<feature type="domain" description="Glucose-methanol-choline oxidoreductase N-terminal" evidence="7">
    <location>
        <begin position="82"/>
        <end position="105"/>
    </location>
</feature>
<protein>
    <submittedName>
        <fullName evidence="9">Choline dehydrogenase</fullName>
    </submittedName>
</protein>
<organism evidence="9 10">
    <name type="scientific">Candidatus Pseudothioglobus singularis PS1</name>
    <dbReference type="NCBI Taxonomy" id="1125411"/>
    <lineage>
        <taxon>Bacteria</taxon>
        <taxon>Pseudomonadati</taxon>
        <taxon>Pseudomonadota</taxon>
        <taxon>Gammaproteobacteria</taxon>
        <taxon>Candidatus Pseudothioglobaceae</taxon>
        <taxon>Candidatus Pseudothioglobus</taxon>
    </lineage>
</organism>
<dbReference type="GO" id="GO:0050660">
    <property type="term" value="F:flavin adenine dinucleotide binding"/>
    <property type="evidence" value="ECO:0007669"/>
    <property type="project" value="InterPro"/>
</dbReference>
<dbReference type="Proteomes" id="UP000068905">
    <property type="component" value="Chromosome"/>
</dbReference>
<evidence type="ECO:0000256" key="4">
    <source>
        <dbReference type="ARBA" id="ARBA00022827"/>
    </source>
</evidence>
<dbReference type="InterPro" id="IPR000172">
    <property type="entry name" value="GMC_OxRdtase_N"/>
</dbReference>
<dbReference type="PROSITE" id="PS00624">
    <property type="entry name" value="GMC_OXRED_2"/>
    <property type="match status" value="1"/>
</dbReference>
<dbReference type="KEGG" id="tsn:W908_01055"/>
<gene>
    <name evidence="9" type="ORF">W908_01055</name>
</gene>
<dbReference type="GO" id="GO:0016614">
    <property type="term" value="F:oxidoreductase activity, acting on CH-OH group of donors"/>
    <property type="evidence" value="ECO:0007669"/>
    <property type="project" value="InterPro"/>
</dbReference>
<dbReference type="RefSeq" id="WP_053819601.1">
    <property type="nucleotide sequence ID" value="NZ_CP006911.1"/>
</dbReference>
<dbReference type="PIRSF" id="PIRSF000137">
    <property type="entry name" value="Alcohol_oxidase"/>
    <property type="match status" value="1"/>
</dbReference>
<reference evidence="9 10" key="1">
    <citation type="journal article" date="2015" name="Genome Announc.">
        <title>Genome Sequence of 'Candidatus Thioglobus singularis' Strain PS1, a Mixotroph from the SUP05 Clade of Marine Gammaproteobacteria.</title>
        <authorList>
            <person name="Marshall K.T."/>
            <person name="Morris R.M."/>
        </authorList>
    </citation>
    <scope>NUCLEOTIDE SEQUENCE [LARGE SCALE GENOMIC DNA]</scope>
    <source>
        <strain evidence="9 10">PS1</strain>
    </source>
</reference>
<proteinExistence type="inferred from homology"/>
<sequence length="539" mass="60403">MLKEYDYIVIGAGSAGCLLANRLSLNPENKVLLIEAGRRDNNIWLHVPVGYFKTMNNPKFDWMYKLEKDKGLNNRRIDWPRGKVLGGSSALNGLLYIRGDRHDYDNWEKLGNKGWSYKDVLPYFKKFECQENGANEFHGIDGELKVSNLRLRREIADLFIQASEEVGIPFNSDCNGEKQEGVGYFQQTTHKGFRRSSYRSFLNRKIRSRKNLTIVTNTQLGKVIFEGSKAIGVECSQNKGQSNQIIHANKEVILSAGAISSPQILQLSGIGDDKHLSELGIKTIHNNPSVGKNLQDHLQVRMVYKTNTRTLNDELNTWWKKGLIGLQYMLFRTGPLTLSASQVFAFTNTSLDGSRPNIQFHMQPLSADKPGDGVHPFSAFTMSICNLRPESRGEVSIKSSNPNDLPTIIPNYLSTESDRQIAIDSIKVARKIAKANSIKNNILDEYVPGYSFESDEELLEVAKNHSQSIYHPVGTCKMGHDEESVVDDRLRVHGVSGLRVVDASIMPELVSGNTNAPTMMIAEKAAEMILEDNHSSLTK</sequence>
<dbReference type="AlphaFoldDB" id="A0A0M3T1N9"/>
<keyword evidence="4 5" id="KW-0274">FAD</keyword>
<feature type="domain" description="Glucose-methanol-choline oxidoreductase N-terminal" evidence="8">
    <location>
        <begin position="257"/>
        <end position="271"/>
    </location>
</feature>
<dbReference type="InterPro" id="IPR036188">
    <property type="entry name" value="FAD/NAD-bd_sf"/>
</dbReference>
<evidence type="ECO:0000256" key="5">
    <source>
        <dbReference type="PIRSR" id="PIRSR000137-2"/>
    </source>
</evidence>
<comment type="cofactor">
    <cofactor evidence="1 5">
        <name>FAD</name>
        <dbReference type="ChEBI" id="CHEBI:57692"/>
    </cofactor>
</comment>
<dbReference type="InterPro" id="IPR012132">
    <property type="entry name" value="GMC_OxRdtase"/>
</dbReference>